<dbReference type="GO" id="GO:0071037">
    <property type="term" value="P:nuclear polyadenylation-dependent snRNA catabolic process"/>
    <property type="evidence" value="ECO:0007669"/>
    <property type="project" value="TreeGrafter"/>
</dbReference>
<dbReference type="GO" id="GO:0071035">
    <property type="term" value="P:nuclear polyadenylation-dependent rRNA catabolic process"/>
    <property type="evidence" value="ECO:0007669"/>
    <property type="project" value="TreeGrafter"/>
</dbReference>
<dbReference type="GO" id="GO:0071036">
    <property type="term" value="P:nuclear polyadenylation-dependent snoRNA catabolic process"/>
    <property type="evidence" value="ECO:0007669"/>
    <property type="project" value="TreeGrafter"/>
</dbReference>
<dbReference type="GO" id="GO:0071039">
    <property type="term" value="P:nuclear polyadenylation-dependent CUT catabolic process"/>
    <property type="evidence" value="ECO:0007669"/>
    <property type="project" value="TreeGrafter"/>
</dbReference>
<dbReference type="PANTHER" id="PTHR12124">
    <property type="entry name" value="POLYMYOSITIS/SCLERODERMA AUTOANTIGEN-RELATED"/>
    <property type="match status" value="1"/>
</dbReference>
<dbReference type="OMA" id="RYYQTPK"/>
<comment type="caution">
    <text evidence="3">The sequence shown here is derived from an EMBL/GenBank/DDBJ whole genome shotgun (WGS) entry which is preliminary data.</text>
</comment>
<sequence>MYINSENLLPKLEGQAFGIDIEFSNNRICLIQISDGKDIYLFDPIALNLEQYMREFFKNEAIKIFYSGAQDLKWLKNEYQIVVNNYCDLKVLAQKEPDLSLIALWKKYCGVQFEREDKKRLQKSDWFARPLTEEQLFYAALDCKYLVVLREILLQQYTEEEQKSIHFSTDLKEPKLLRYLKKQLADNQDVLLPQKIYRHIKFHDPFQTDDQKVIGLIEQLTKKHHQDYQEQKRQRFLQFQEKFTTHKPVYSNCRIYSLSGQQLCCCDQKKISWYVKNGLGEYLDEKSIKLNFDPVCEFDEKEMKFYNEERSNRCVICGASTNILKYQIIPYMYKHYLPNHYKSHRAHDVVILCARCHEKASSQQDKKRAEIAKLYEVPLQHYGEEKLVVDKLSHILKKYESLTKAGKPFDMMLYEEIRNQFKDLIQLPAEFDKQELTKINDKLKKELKNSHGEAVVKKLDTDEKIEEFIMIFRKHFLSSMDPQFLPKEWAIDHRFKRNFGEKSVYYQKEEQNDQNKQDIQKMDQQLIKE</sequence>
<dbReference type="GO" id="GO:0003727">
    <property type="term" value="F:single-stranded RNA binding"/>
    <property type="evidence" value="ECO:0007669"/>
    <property type="project" value="TreeGrafter"/>
</dbReference>
<keyword evidence="4" id="KW-1185">Reference proteome</keyword>
<dbReference type="Pfam" id="PF01612">
    <property type="entry name" value="DNA_pol_A_exo1"/>
    <property type="match status" value="1"/>
</dbReference>
<dbReference type="InterPro" id="IPR045092">
    <property type="entry name" value="Rrp6-like"/>
</dbReference>
<feature type="domain" description="3'-5' exonuclease" evidence="2">
    <location>
        <begin position="2"/>
        <end position="158"/>
    </location>
</feature>
<dbReference type="GO" id="GO:0071044">
    <property type="term" value="P:histone mRNA catabolic process"/>
    <property type="evidence" value="ECO:0007669"/>
    <property type="project" value="TreeGrafter"/>
</dbReference>
<name>A0A8S1W5C7_PAROT</name>
<dbReference type="GO" id="GO:0071040">
    <property type="term" value="P:nuclear polyadenylation-dependent antisense transcript catabolic process"/>
    <property type="evidence" value="ECO:0007669"/>
    <property type="project" value="TreeGrafter"/>
</dbReference>
<dbReference type="OrthoDB" id="431948at2759"/>
<protein>
    <recommendedName>
        <fullName evidence="2">3'-5' exonuclease domain-containing protein</fullName>
    </recommendedName>
</protein>
<dbReference type="PANTHER" id="PTHR12124:SF47">
    <property type="entry name" value="EXOSOME COMPONENT 10"/>
    <property type="match status" value="1"/>
</dbReference>
<dbReference type="GO" id="GO:0071051">
    <property type="term" value="P:poly(A)-dependent snoRNA 3'-end processing"/>
    <property type="evidence" value="ECO:0007669"/>
    <property type="project" value="TreeGrafter"/>
</dbReference>
<proteinExistence type="predicted"/>
<organism evidence="3 4">
    <name type="scientific">Paramecium octaurelia</name>
    <dbReference type="NCBI Taxonomy" id="43137"/>
    <lineage>
        <taxon>Eukaryota</taxon>
        <taxon>Sar</taxon>
        <taxon>Alveolata</taxon>
        <taxon>Ciliophora</taxon>
        <taxon>Intramacronucleata</taxon>
        <taxon>Oligohymenophorea</taxon>
        <taxon>Peniculida</taxon>
        <taxon>Parameciidae</taxon>
        <taxon>Paramecium</taxon>
    </lineage>
</organism>
<dbReference type="SMART" id="SM00474">
    <property type="entry name" value="35EXOc"/>
    <property type="match status" value="1"/>
</dbReference>
<dbReference type="EMBL" id="CAJJDP010000080">
    <property type="protein sequence ID" value="CAD8183612.1"/>
    <property type="molecule type" value="Genomic_DNA"/>
</dbReference>
<evidence type="ECO:0000313" key="3">
    <source>
        <dbReference type="EMBL" id="CAD8183612.1"/>
    </source>
</evidence>
<dbReference type="GO" id="GO:0000176">
    <property type="term" value="C:nuclear exosome (RNase complex)"/>
    <property type="evidence" value="ECO:0007669"/>
    <property type="project" value="TreeGrafter"/>
</dbReference>
<accession>A0A8S1W5C7</accession>
<dbReference type="GO" id="GO:0000467">
    <property type="term" value="P:exonucleolytic trimming to generate mature 3'-end of 5.8S rRNA from tricistronic rRNA transcript (SSU-rRNA, 5.8S rRNA, LSU-rRNA)"/>
    <property type="evidence" value="ECO:0007669"/>
    <property type="project" value="InterPro"/>
</dbReference>
<evidence type="ECO:0000313" key="4">
    <source>
        <dbReference type="Proteomes" id="UP000683925"/>
    </source>
</evidence>
<evidence type="ECO:0000256" key="1">
    <source>
        <dbReference type="SAM" id="MobiDB-lite"/>
    </source>
</evidence>
<dbReference type="GO" id="GO:0071038">
    <property type="term" value="P:TRAMP-dependent tRNA surveillance pathway"/>
    <property type="evidence" value="ECO:0007669"/>
    <property type="project" value="TreeGrafter"/>
</dbReference>
<dbReference type="AlphaFoldDB" id="A0A8S1W5C7"/>
<dbReference type="GO" id="GO:0000175">
    <property type="term" value="F:3'-5'-RNA exonuclease activity"/>
    <property type="evidence" value="ECO:0007669"/>
    <property type="project" value="InterPro"/>
</dbReference>
<dbReference type="InterPro" id="IPR002562">
    <property type="entry name" value="3'-5'_exonuclease_dom"/>
</dbReference>
<feature type="region of interest" description="Disordered" evidence="1">
    <location>
        <begin position="507"/>
        <end position="529"/>
    </location>
</feature>
<dbReference type="Proteomes" id="UP000683925">
    <property type="component" value="Unassembled WGS sequence"/>
</dbReference>
<reference evidence="3" key="1">
    <citation type="submission" date="2021-01" db="EMBL/GenBank/DDBJ databases">
        <authorList>
            <consortium name="Genoscope - CEA"/>
            <person name="William W."/>
        </authorList>
    </citation>
    <scope>NUCLEOTIDE SEQUENCE</scope>
</reference>
<evidence type="ECO:0000259" key="2">
    <source>
        <dbReference type="SMART" id="SM00474"/>
    </source>
</evidence>
<dbReference type="GO" id="GO:0005730">
    <property type="term" value="C:nucleolus"/>
    <property type="evidence" value="ECO:0007669"/>
    <property type="project" value="TreeGrafter"/>
</dbReference>
<gene>
    <name evidence="3" type="ORF">POCTA_138.1.T0810168</name>
</gene>